<dbReference type="InterPro" id="IPR002110">
    <property type="entry name" value="Ankyrin_rpt"/>
</dbReference>
<dbReference type="SMART" id="SM00248">
    <property type="entry name" value="ANK"/>
    <property type="match status" value="13"/>
</dbReference>
<dbReference type="RefSeq" id="XP_018705767.1">
    <property type="nucleotide sequence ID" value="XM_018846878.1"/>
</dbReference>
<dbReference type="PANTHER" id="PTHR24173">
    <property type="entry name" value="ANKYRIN REPEAT CONTAINING"/>
    <property type="match status" value="1"/>
</dbReference>
<proteinExistence type="predicted"/>
<feature type="repeat" description="ANK" evidence="3">
    <location>
        <begin position="110"/>
        <end position="142"/>
    </location>
</feature>
<evidence type="ECO:0000256" key="1">
    <source>
        <dbReference type="ARBA" id="ARBA00022737"/>
    </source>
</evidence>
<dbReference type="AlphaFoldDB" id="A0A168AL36"/>
<feature type="repeat" description="ANK" evidence="3">
    <location>
        <begin position="240"/>
        <end position="272"/>
    </location>
</feature>
<organism evidence="4 5">
    <name type="scientific">Cordyceps fumosorosea (strain ARSEF 2679)</name>
    <name type="common">Isaria fumosorosea</name>
    <dbReference type="NCBI Taxonomy" id="1081104"/>
    <lineage>
        <taxon>Eukaryota</taxon>
        <taxon>Fungi</taxon>
        <taxon>Dikarya</taxon>
        <taxon>Ascomycota</taxon>
        <taxon>Pezizomycotina</taxon>
        <taxon>Sordariomycetes</taxon>
        <taxon>Hypocreomycetidae</taxon>
        <taxon>Hypocreales</taxon>
        <taxon>Cordycipitaceae</taxon>
        <taxon>Cordyceps</taxon>
    </lineage>
</organism>
<feature type="repeat" description="ANK" evidence="3">
    <location>
        <begin position="77"/>
        <end position="109"/>
    </location>
</feature>
<dbReference type="Pfam" id="PF12796">
    <property type="entry name" value="Ank_2"/>
    <property type="match status" value="3"/>
</dbReference>
<sequence>MASDRVHVDGYELFHLACDRSYPAVVEELLQRDDIDKTTTGIDGSSWLHEAASNGCTDAASELIFKHRSDINKQRSDGATPLICALRRTHGKVVTMLLEAGADVNMALVDGRTPLYFAASHFKDDLLEQLLRHGSNVGAITSRGESALHEACRHAFPTVVRRLLLHGADPVRRNKRGETPLELACMGHPKTVKVLLDNGADLLQRNSTGASYLYQACQRRFAEVVAVLLDRGADPNAVELGSTPFLAACWAGSVEIVHVLLSHGADVRAATHIYGITGLHAVCYPTTGVESSSDSLYRLARTMIREGADVNARMLNNITPLHVACKYFRAGAIKALGNAGADPLAVHVNPVTTRGITPIHLLSRHLFAAEALRFLVCRAPGDRLEDVFGSTWSPLHEAATSVSSASVSMLLEHGANPMALTEDGRTALHLLFARFEANPFPDWAEGINQALEVVAALTKCDGFDINHRDNGGATALGLAGDTCPARLEV</sequence>
<evidence type="ECO:0000313" key="5">
    <source>
        <dbReference type="Proteomes" id="UP000076744"/>
    </source>
</evidence>
<dbReference type="STRING" id="1081104.A0A168AL36"/>
<keyword evidence="1" id="KW-0677">Repeat</keyword>
<evidence type="ECO:0000256" key="2">
    <source>
        <dbReference type="ARBA" id="ARBA00023043"/>
    </source>
</evidence>
<dbReference type="SUPFAM" id="SSF48403">
    <property type="entry name" value="Ankyrin repeat"/>
    <property type="match status" value="2"/>
</dbReference>
<accession>A0A168AL36</accession>
<protein>
    <submittedName>
        <fullName evidence="4">Ankyrin repeat-containing domain protein</fullName>
    </submittedName>
</protein>
<dbReference type="PROSITE" id="PS50088">
    <property type="entry name" value="ANK_REPEAT"/>
    <property type="match status" value="6"/>
</dbReference>
<gene>
    <name evidence="4" type="ORF">ISF_03272</name>
</gene>
<dbReference type="Pfam" id="PF00023">
    <property type="entry name" value="Ank"/>
    <property type="match status" value="2"/>
</dbReference>
<dbReference type="PANTHER" id="PTHR24173:SF74">
    <property type="entry name" value="ANKYRIN REPEAT DOMAIN-CONTAINING PROTEIN 16"/>
    <property type="match status" value="1"/>
</dbReference>
<dbReference type="PROSITE" id="PS50297">
    <property type="entry name" value="ANK_REP_REGION"/>
    <property type="match status" value="5"/>
</dbReference>
<keyword evidence="5" id="KW-1185">Reference proteome</keyword>
<dbReference type="Gene3D" id="1.25.40.20">
    <property type="entry name" value="Ankyrin repeat-containing domain"/>
    <property type="match status" value="2"/>
</dbReference>
<feature type="repeat" description="ANK" evidence="3">
    <location>
        <begin position="143"/>
        <end position="175"/>
    </location>
</feature>
<dbReference type="GeneID" id="30019564"/>
<feature type="repeat" description="ANK" evidence="3">
    <location>
        <begin position="208"/>
        <end position="240"/>
    </location>
</feature>
<keyword evidence="2 3" id="KW-0040">ANK repeat</keyword>
<dbReference type="OrthoDB" id="4772757at2759"/>
<comment type="caution">
    <text evidence="4">The sequence shown here is derived from an EMBL/GenBank/DDBJ whole genome shotgun (WGS) entry which is preliminary data.</text>
</comment>
<feature type="repeat" description="ANK" evidence="3">
    <location>
        <begin position="390"/>
        <end position="422"/>
    </location>
</feature>
<dbReference type="EMBL" id="AZHB01000006">
    <property type="protein sequence ID" value="OAA68897.1"/>
    <property type="molecule type" value="Genomic_DNA"/>
</dbReference>
<dbReference type="Proteomes" id="UP000076744">
    <property type="component" value="Unassembled WGS sequence"/>
</dbReference>
<reference evidence="4 5" key="1">
    <citation type="journal article" date="2016" name="Genome Biol. Evol.">
        <title>Divergent and convergent evolution of fungal pathogenicity.</title>
        <authorList>
            <person name="Shang Y."/>
            <person name="Xiao G."/>
            <person name="Zheng P."/>
            <person name="Cen K."/>
            <person name="Zhan S."/>
            <person name="Wang C."/>
        </authorList>
    </citation>
    <scope>NUCLEOTIDE SEQUENCE [LARGE SCALE GENOMIC DNA]</scope>
    <source>
        <strain evidence="4 5">ARSEF 2679</strain>
    </source>
</reference>
<dbReference type="InterPro" id="IPR036770">
    <property type="entry name" value="Ankyrin_rpt-contain_sf"/>
</dbReference>
<evidence type="ECO:0000256" key="3">
    <source>
        <dbReference type="PROSITE-ProRule" id="PRU00023"/>
    </source>
</evidence>
<dbReference type="PRINTS" id="PR01415">
    <property type="entry name" value="ANKYRIN"/>
</dbReference>
<name>A0A168AL36_CORFA</name>
<evidence type="ECO:0000313" key="4">
    <source>
        <dbReference type="EMBL" id="OAA68897.1"/>
    </source>
</evidence>